<dbReference type="AlphaFoldDB" id="A0A171KSL8"/>
<dbReference type="EMBL" id="LBNE01000005">
    <property type="protein sequence ID" value="KKO71885.1"/>
    <property type="molecule type" value="Genomic_DNA"/>
</dbReference>
<accession>A0A171KSL8</accession>
<gene>
    <name evidence="1" type="ORF">AAV32_09535</name>
</gene>
<dbReference type="Proteomes" id="UP000078084">
    <property type="component" value="Unassembled WGS sequence"/>
</dbReference>
<reference evidence="1 2" key="1">
    <citation type="submission" date="2015-04" db="EMBL/GenBank/DDBJ databases">
        <title>Genome sequence of Kerstersia gyiorum CG1.</title>
        <authorList>
            <person name="Greninger A.L."/>
            <person name="Kozyreva V."/>
            <person name="Chaturvedi V."/>
        </authorList>
    </citation>
    <scope>NUCLEOTIDE SEQUENCE [LARGE SCALE GENOMIC DNA]</scope>
    <source>
        <strain evidence="1 2">CG1</strain>
    </source>
</reference>
<protein>
    <recommendedName>
        <fullName evidence="3">DUF1566 domain-containing protein</fullName>
    </recommendedName>
</protein>
<proteinExistence type="predicted"/>
<name>A0A171KSL8_9BURK</name>
<dbReference type="PATRIC" id="fig|206506.3.peg.2042"/>
<comment type="caution">
    <text evidence="1">The sequence shown here is derived from an EMBL/GenBank/DDBJ whole genome shotgun (WGS) entry which is preliminary data.</text>
</comment>
<evidence type="ECO:0000313" key="2">
    <source>
        <dbReference type="Proteomes" id="UP000078084"/>
    </source>
</evidence>
<keyword evidence="2" id="KW-1185">Reference proteome</keyword>
<organism evidence="1 2">
    <name type="scientific">Kerstersia gyiorum</name>
    <dbReference type="NCBI Taxonomy" id="206506"/>
    <lineage>
        <taxon>Bacteria</taxon>
        <taxon>Pseudomonadati</taxon>
        <taxon>Pseudomonadota</taxon>
        <taxon>Betaproteobacteria</taxon>
        <taxon>Burkholderiales</taxon>
        <taxon>Alcaligenaceae</taxon>
        <taxon>Kerstersia</taxon>
    </lineage>
</organism>
<evidence type="ECO:0000313" key="1">
    <source>
        <dbReference type="EMBL" id="KKO71885.1"/>
    </source>
</evidence>
<sequence>MGEYLVGQGGIYAGEILGDDGTTYGLVIAEPQDVGTGRWAPGGERDLSEWDGLTNTNRLRNECPAAKLASDYEADGHADFYLPSRREMMVALANVPHLFGKDGWYWTSTPRGESYTWAVDFKNGLVVNTNRNHEFRVRPFRRLPI</sequence>
<evidence type="ECO:0008006" key="3">
    <source>
        <dbReference type="Google" id="ProtNLM"/>
    </source>
</evidence>